<dbReference type="InterPro" id="IPR024302">
    <property type="entry name" value="SusD-like"/>
</dbReference>
<dbReference type="Pfam" id="PF12741">
    <property type="entry name" value="SusD-like"/>
    <property type="match status" value="1"/>
</dbReference>
<dbReference type="RefSeq" id="WP_183589542.1">
    <property type="nucleotide sequence ID" value="NZ_JACHCA010000017.1"/>
</dbReference>
<dbReference type="Proteomes" id="UP000548326">
    <property type="component" value="Unassembled WGS sequence"/>
</dbReference>
<dbReference type="AlphaFoldDB" id="A0A841JMB7"/>
<dbReference type="EMBL" id="JACHCA010000017">
    <property type="protein sequence ID" value="MBB6130736.1"/>
    <property type="molecule type" value="Genomic_DNA"/>
</dbReference>
<reference evidence="1 2" key="1">
    <citation type="submission" date="2020-08" db="EMBL/GenBank/DDBJ databases">
        <title>Genomic Encyclopedia of Type Strains, Phase IV (KMG-V): Genome sequencing to study the core and pangenomes of soil and plant-associated prokaryotes.</title>
        <authorList>
            <person name="Whitman W."/>
        </authorList>
    </citation>
    <scope>NUCLEOTIDE SEQUENCE [LARGE SCALE GENOMIC DNA]</scope>
    <source>
        <strain evidence="1 2">MP601</strain>
    </source>
</reference>
<name>A0A841JMB7_9SPHI</name>
<comment type="caution">
    <text evidence="1">The sequence shown here is derived from an EMBL/GenBank/DDBJ whole genome shotgun (WGS) entry which is preliminary data.</text>
</comment>
<protein>
    <recommendedName>
        <fullName evidence="3">Susd and RagB outer membrane lipoprotein</fullName>
    </recommendedName>
</protein>
<dbReference type="InterPro" id="IPR011990">
    <property type="entry name" value="TPR-like_helical_dom_sf"/>
</dbReference>
<sequence>MEFKSIPVQGKNMLAGISIIVASLSLAGCTKNFEKYNTDPTKLSPEQTLAITLTAYAPLEQNIYSNYQTAQNLSADEYAGYGMTSTGNFYGKNSNYGMNDGWNKDGFISQYNNIMAPINNIAKTGIKAKNPDLWAVLLTIEVEAMHRVTDKFGPIAYTKAGSSLTSIPYDDQKTIYQTFFKQLDTATTSLNSYIAANPTKINVIGANDLIYGGDYKQWLKFANSLRLRLAMHIVKVDATTAQQQAEIALKAPGGLLEAVVDNAAFKQTGSRVNDLWQFDQWGDNSLSAAIGTYLTGYNDPRAPIYSAPAKYAPIAGKYVGIRLGANNVAFPYKSSGFANYNSQTTFTQTAPQLLMTAAEIWFLKSEAALRGWNGYSAADAKTFYEKGITISMQQWGVPVGNYINDNTRTEAAYTDPLNPANNSAALSDITIQWDPEATQERSLERIITQKWLAMFPEGQEAWTDFRRTGYPKLFPVLNNASNGAVDTQIQIRRIPYPADELSKNPGGLAGGVKLLGGPDNGGTRLWWDVNKANF</sequence>
<dbReference type="PROSITE" id="PS51257">
    <property type="entry name" value="PROKAR_LIPOPROTEIN"/>
    <property type="match status" value="1"/>
</dbReference>
<evidence type="ECO:0008006" key="3">
    <source>
        <dbReference type="Google" id="ProtNLM"/>
    </source>
</evidence>
<dbReference type="SUPFAM" id="SSF48452">
    <property type="entry name" value="TPR-like"/>
    <property type="match status" value="1"/>
</dbReference>
<evidence type="ECO:0000313" key="2">
    <source>
        <dbReference type="Proteomes" id="UP000548326"/>
    </source>
</evidence>
<proteinExistence type="predicted"/>
<evidence type="ECO:0000313" key="1">
    <source>
        <dbReference type="EMBL" id="MBB6130736.1"/>
    </source>
</evidence>
<gene>
    <name evidence="1" type="ORF">HDF22_004881</name>
</gene>
<dbReference type="Gene3D" id="1.25.40.390">
    <property type="match status" value="1"/>
</dbReference>
<organism evidence="1 2">
    <name type="scientific">Mucilaginibacter lappiensis</name>
    <dbReference type="NCBI Taxonomy" id="354630"/>
    <lineage>
        <taxon>Bacteria</taxon>
        <taxon>Pseudomonadati</taxon>
        <taxon>Bacteroidota</taxon>
        <taxon>Sphingobacteriia</taxon>
        <taxon>Sphingobacteriales</taxon>
        <taxon>Sphingobacteriaceae</taxon>
        <taxon>Mucilaginibacter</taxon>
    </lineage>
</organism>
<accession>A0A841JMB7</accession>